<dbReference type="NCBIfam" id="TIGR00798">
    <property type="entry name" value="mtc"/>
    <property type="match status" value="1"/>
</dbReference>
<dbReference type="InterPro" id="IPR004686">
    <property type="entry name" value="Mtc"/>
</dbReference>
<comment type="similarity">
    <text evidence="2 9">Belongs to the sideroflexin family.</text>
</comment>
<dbReference type="Pfam" id="PF03820">
    <property type="entry name" value="SFXNs"/>
    <property type="match status" value="1"/>
</dbReference>
<keyword evidence="11" id="KW-1185">Reference proteome</keyword>
<proteinExistence type="inferred from homology"/>
<evidence type="ECO:0000256" key="5">
    <source>
        <dbReference type="ARBA" id="ARBA00022970"/>
    </source>
</evidence>
<keyword evidence="8" id="KW-0472">Membrane</keyword>
<keyword evidence="5" id="KW-0029">Amino-acid transport</keyword>
<evidence type="ECO:0000256" key="2">
    <source>
        <dbReference type="ARBA" id="ARBA00005974"/>
    </source>
</evidence>
<dbReference type="EMBL" id="CANUEZ050000241">
    <property type="protein sequence ID" value="CAM0512727.1"/>
    <property type="molecule type" value="Genomic_DNA"/>
</dbReference>
<evidence type="ECO:0000313" key="11">
    <source>
        <dbReference type="Proteomes" id="UP001189180"/>
    </source>
</evidence>
<dbReference type="GO" id="GO:0031966">
    <property type="term" value="C:mitochondrial membrane"/>
    <property type="evidence" value="ECO:0007669"/>
    <property type="project" value="UniProtKB-SubCell"/>
</dbReference>
<keyword evidence="3" id="KW-0813">Transport</keyword>
<evidence type="ECO:0000256" key="6">
    <source>
        <dbReference type="ARBA" id="ARBA00022989"/>
    </source>
</evidence>
<dbReference type="GO" id="GO:0006865">
    <property type="term" value="P:amino acid transport"/>
    <property type="evidence" value="ECO:0007669"/>
    <property type="project" value="UniProtKB-KW"/>
</dbReference>
<keyword evidence="7 9" id="KW-0496">Mitochondrion</keyword>
<evidence type="ECO:0000256" key="8">
    <source>
        <dbReference type="ARBA" id="ARBA00023136"/>
    </source>
</evidence>
<dbReference type="Proteomes" id="UP001189180">
    <property type="component" value="Unassembled WGS sequence"/>
</dbReference>
<evidence type="ECO:0000313" key="10">
    <source>
        <dbReference type="EMBL" id="CAM0512727.1"/>
    </source>
</evidence>
<evidence type="ECO:0000256" key="3">
    <source>
        <dbReference type="ARBA" id="ARBA00022448"/>
    </source>
</evidence>
<accession>A0ABC9HIR6</accession>
<dbReference type="PANTHER" id="PTHR11153:SF8">
    <property type="entry name" value="SIDEROFLEXIN-1"/>
    <property type="match status" value="1"/>
</dbReference>
<comment type="caution">
    <text evidence="10">The sequence shown here is derived from an EMBL/GenBank/DDBJ whole genome shotgun (WGS) entry which is preliminary data.</text>
</comment>
<reference evidence="10 11" key="1">
    <citation type="submission" date="2024-08" db="EMBL/GenBank/DDBJ databases">
        <authorList>
            <person name="Paterson S."/>
        </authorList>
    </citation>
    <scope>NUCLEOTIDE SEQUENCE [LARGE SCALE GENOMIC DNA]</scope>
</reference>
<keyword evidence="6" id="KW-1133">Transmembrane helix</keyword>
<sequence>MAYEINKLKSVEAVVNISENVKPRIPTAYLVSLKASRTTAFAQQATHIKLITKKTDIYNLNINIEKPRYDQSTYAGRAKHFFITTNPLNVLKTSRELEDAKTIVQKYRSRKPLPGITENELWHAKQIYDSAFHPDTGEKMLFFGRMSFQFYKSAPQVIFWQWFNQTFNAAVNYTNRSGDTPISVTRLGISYALATTGAVATALGINKQVQRFPPLIGRFVPFVAVAAANCINIPCMRSVEFSEGTPITDGDGQPLGKSAVVGRLAVTKVVISRILMAVPGMIIPPIVVDALEKRGILARARWIGPTVQVSICGLCLTFMTPLCCALFPQISSIAFDKLEPSVQAEIREKLGANVPTLVYYNKGL</sequence>
<comment type="subcellular location">
    <subcellularLocation>
        <location evidence="1 9">Mitochondrion membrane</location>
        <topology evidence="1 9">Multi-pass membrane protein</topology>
    </subcellularLocation>
</comment>
<keyword evidence="4" id="KW-0812">Transmembrane</keyword>
<organism evidence="10 11">
    <name type="scientific">Fasciola hepatica</name>
    <name type="common">Liver fluke</name>
    <dbReference type="NCBI Taxonomy" id="6192"/>
    <lineage>
        <taxon>Eukaryota</taxon>
        <taxon>Metazoa</taxon>
        <taxon>Spiralia</taxon>
        <taxon>Lophotrochozoa</taxon>
        <taxon>Platyhelminthes</taxon>
        <taxon>Trematoda</taxon>
        <taxon>Digenea</taxon>
        <taxon>Plagiorchiida</taxon>
        <taxon>Echinostomata</taxon>
        <taxon>Echinostomatoidea</taxon>
        <taxon>Fasciolidae</taxon>
        <taxon>Fasciola</taxon>
    </lineage>
</organism>
<name>A0ABC9HIR6_FASHE</name>
<gene>
    <name evidence="10" type="ORF">FHB240107_LOCUS13530</name>
</gene>
<evidence type="ECO:0000256" key="9">
    <source>
        <dbReference type="RuleBase" id="RU362000"/>
    </source>
</evidence>
<protein>
    <recommendedName>
        <fullName evidence="9">Sidoreflexin</fullName>
    </recommendedName>
</protein>
<dbReference type="PANTHER" id="PTHR11153">
    <property type="entry name" value="SIDEROFLEXIN"/>
    <property type="match status" value="1"/>
</dbReference>
<dbReference type="AlphaFoldDB" id="A0ABC9HIR6"/>
<evidence type="ECO:0000256" key="7">
    <source>
        <dbReference type="ARBA" id="ARBA00023128"/>
    </source>
</evidence>
<evidence type="ECO:0000256" key="4">
    <source>
        <dbReference type="ARBA" id="ARBA00022692"/>
    </source>
</evidence>
<evidence type="ECO:0000256" key="1">
    <source>
        <dbReference type="ARBA" id="ARBA00004225"/>
    </source>
</evidence>